<dbReference type="EMBL" id="JARBDR010000640">
    <property type="protein sequence ID" value="KAJ8310916.1"/>
    <property type="molecule type" value="Genomic_DNA"/>
</dbReference>
<protein>
    <recommendedName>
        <fullName evidence="5">Sushi domain-containing protein</fullName>
    </recommendedName>
</protein>
<dbReference type="InterPro" id="IPR000436">
    <property type="entry name" value="Sushi_SCR_CCP_dom"/>
</dbReference>
<keyword evidence="2" id="KW-0472">Membrane</keyword>
<evidence type="ECO:0000256" key="1">
    <source>
        <dbReference type="ARBA" id="ARBA00023157"/>
    </source>
</evidence>
<dbReference type="CDD" id="cd00033">
    <property type="entry name" value="CCP"/>
    <property type="match status" value="1"/>
</dbReference>
<organism evidence="3 4">
    <name type="scientific">Tegillarca granosa</name>
    <name type="common">Malaysian cockle</name>
    <name type="synonym">Anadara granosa</name>
    <dbReference type="NCBI Taxonomy" id="220873"/>
    <lineage>
        <taxon>Eukaryota</taxon>
        <taxon>Metazoa</taxon>
        <taxon>Spiralia</taxon>
        <taxon>Lophotrochozoa</taxon>
        <taxon>Mollusca</taxon>
        <taxon>Bivalvia</taxon>
        <taxon>Autobranchia</taxon>
        <taxon>Pteriomorphia</taxon>
        <taxon>Arcoida</taxon>
        <taxon>Arcoidea</taxon>
        <taxon>Arcidae</taxon>
        <taxon>Tegillarca</taxon>
    </lineage>
</organism>
<keyword evidence="2" id="KW-0812">Transmembrane</keyword>
<evidence type="ECO:0000256" key="2">
    <source>
        <dbReference type="SAM" id="Phobius"/>
    </source>
</evidence>
<evidence type="ECO:0000313" key="3">
    <source>
        <dbReference type="EMBL" id="KAJ8310916.1"/>
    </source>
</evidence>
<proteinExistence type="predicted"/>
<name>A0ABQ9F3Z3_TEGGR</name>
<evidence type="ECO:0008006" key="5">
    <source>
        <dbReference type="Google" id="ProtNLM"/>
    </source>
</evidence>
<reference evidence="3 4" key="1">
    <citation type="submission" date="2022-12" db="EMBL/GenBank/DDBJ databases">
        <title>Chromosome-level genome of Tegillarca granosa.</title>
        <authorList>
            <person name="Kim J."/>
        </authorList>
    </citation>
    <scope>NUCLEOTIDE SEQUENCE [LARGE SCALE GENOMIC DNA]</scope>
    <source>
        <strain evidence="3">Teg-2019</strain>
        <tissue evidence="3">Adductor muscle</tissue>
    </source>
</reference>
<accession>A0ABQ9F3Z3</accession>
<gene>
    <name evidence="3" type="ORF">KUTeg_012781</name>
</gene>
<sequence length="254" mass="28789">MVVGKYKKPNREKGDSKGYKLLNQANQDSQSDKVLNEVICDSQDDEIPNEKTEDTKSYQIDKKEKVKKLCKRKCIILIAVCVMFLLTSVVITFKITNKGTSVFSTNCSTPPDVTSSSYEISEEKTTVKRFNCGSPPNVPYSTHKTKSNMSGAVTTYRCLNGYVPVGETNIYCKANDCGRPPPIYHSNSFYQSTYTNSKKHGIYITSSQPLNLFWFLMKNDREGTKLKTNVLENITPGDWVKIEMSTKLNYKIIY</sequence>
<keyword evidence="1" id="KW-1015">Disulfide bond</keyword>
<keyword evidence="4" id="KW-1185">Reference proteome</keyword>
<keyword evidence="2" id="KW-1133">Transmembrane helix</keyword>
<evidence type="ECO:0000313" key="4">
    <source>
        <dbReference type="Proteomes" id="UP001217089"/>
    </source>
</evidence>
<comment type="caution">
    <text evidence="3">The sequence shown here is derived from an EMBL/GenBank/DDBJ whole genome shotgun (WGS) entry which is preliminary data.</text>
</comment>
<feature type="transmembrane region" description="Helical" evidence="2">
    <location>
        <begin position="74"/>
        <end position="93"/>
    </location>
</feature>
<dbReference type="Proteomes" id="UP001217089">
    <property type="component" value="Unassembled WGS sequence"/>
</dbReference>
<dbReference type="InterPro" id="IPR035976">
    <property type="entry name" value="Sushi/SCR/CCP_sf"/>
</dbReference>
<dbReference type="SUPFAM" id="SSF57535">
    <property type="entry name" value="Complement control module/SCR domain"/>
    <property type="match status" value="1"/>
</dbReference>
<dbReference type="Gene3D" id="2.10.70.10">
    <property type="entry name" value="Complement Module, domain 1"/>
    <property type="match status" value="1"/>
</dbReference>